<gene>
    <name evidence="2" type="ORF">CKAH01_17120</name>
</gene>
<reference evidence="2" key="1">
    <citation type="submission" date="2023-02" db="EMBL/GenBank/DDBJ databases">
        <title>Colletotrichum kahawae CIFC_Que2 genome sequencing and assembly.</title>
        <authorList>
            <person name="Baroncelli R."/>
        </authorList>
    </citation>
    <scope>NUCLEOTIDE SEQUENCE</scope>
    <source>
        <strain evidence="2">CIFC_Que2</strain>
    </source>
</reference>
<feature type="domain" description="Heterokaryon incompatibility" evidence="1">
    <location>
        <begin position="50"/>
        <end position="225"/>
    </location>
</feature>
<evidence type="ECO:0000313" key="2">
    <source>
        <dbReference type="EMBL" id="KAK2756835.1"/>
    </source>
</evidence>
<dbReference type="InterPro" id="IPR010730">
    <property type="entry name" value="HET"/>
</dbReference>
<name>A0AAD9YDJ0_COLKA</name>
<dbReference type="PANTHER" id="PTHR24148">
    <property type="entry name" value="ANKYRIN REPEAT DOMAIN-CONTAINING PROTEIN 39 HOMOLOG-RELATED"/>
    <property type="match status" value="1"/>
</dbReference>
<dbReference type="Proteomes" id="UP001281614">
    <property type="component" value="Unassembled WGS sequence"/>
</dbReference>
<accession>A0AAD9YDJ0</accession>
<evidence type="ECO:0000313" key="3">
    <source>
        <dbReference type="Proteomes" id="UP001281614"/>
    </source>
</evidence>
<keyword evidence="3" id="KW-1185">Reference proteome</keyword>
<proteinExistence type="predicted"/>
<dbReference type="EMBL" id="VYYT01000207">
    <property type="protein sequence ID" value="KAK2756835.1"/>
    <property type="molecule type" value="Genomic_DNA"/>
</dbReference>
<sequence length="622" mass="69556">MTSCDVYHYQGLSSPRSIRLVVLHRDAHPSVGQGLRCDLVEASVDSPPSYLALSYTWGGEKPSEPLIIQTGLPDRTSAGFKDASRPGATRLLITPNCAMALSLLQRSMKRMFRTRRQIRVWVDAICIDQSNTEERSTQVAMMAKIYNRAKRVVVWLGEHYAPESWSSLAVSKPLSILPRIEYDHNNHGQRFKRYTAKMALKVCDEATLHRLRLAPYWTRVWTLQEFAHKSAAILCRDSRLLLFASLAHLLAVASKDETMPTQQGLDLHVNLYEWQATTDRPFRAATNQLRRVLSMKASEPRDKIFALRALSPGVLGKMRVDYQQPIGEVFQEATRLMVEEEDSLRVLYFSNREKTTAGIPWDTLPSWTVDFATEDVETRGSHKYYYKSLCAASGGSRPVFAFSRDGKSVRLRGVRVGRVASPVSDIFPASSKCMEGTGCVSDDTIKGEKEKEPGQTFQHDCQSPYLDVLGNFMKDVACRNEPGCKVDKMGSSLCRLLWWIIQGPKKSEWSSSTPSSSVGQGMTAVSPLVEWDLQHFGSQCRVALRVGRLFFTSDQIAGFAVTSVREGDIVCLIAGLDHPFILRPRKDDCGSYTLVGPTVFSGAMGGEMWPANEDGLEDFEVV</sequence>
<organism evidence="2 3">
    <name type="scientific">Colletotrichum kahawae</name>
    <name type="common">Coffee berry disease fungus</name>
    <dbReference type="NCBI Taxonomy" id="34407"/>
    <lineage>
        <taxon>Eukaryota</taxon>
        <taxon>Fungi</taxon>
        <taxon>Dikarya</taxon>
        <taxon>Ascomycota</taxon>
        <taxon>Pezizomycotina</taxon>
        <taxon>Sordariomycetes</taxon>
        <taxon>Hypocreomycetidae</taxon>
        <taxon>Glomerellales</taxon>
        <taxon>Glomerellaceae</taxon>
        <taxon>Colletotrichum</taxon>
        <taxon>Colletotrichum gloeosporioides species complex</taxon>
    </lineage>
</organism>
<dbReference type="Pfam" id="PF06985">
    <property type="entry name" value="HET"/>
    <property type="match status" value="1"/>
</dbReference>
<evidence type="ECO:0000259" key="1">
    <source>
        <dbReference type="Pfam" id="PF06985"/>
    </source>
</evidence>
<protein>
    <recommendedName>
        <fullName evidence="1">Heterokaryon incompatibility domain-containing protein</fullName>
    </recommendedName>
</protein>
<dbReference type="AlphaFoldDB" id="A0AAD9YDJ0"/>
<dbReference type="InterPro" id="IPR052895">
    <property type="entry name" value="HetReg/Transcr_Mod"/>
</dbReference>
<comment type="caution">
    <text evidence="2">The sequence shown here is derived from an EMBL/GenBank/DDBJ whole genome shotgun (WGS) entry which is preliminary data.</text>
</comment>
<dbReference type="PANTHER" id="PTHR24148:SF64">
    <property type="entry name" value="HETEROKARYON INCOMPATIBILITY DOMAIN-CONTAINING PROTEIN"/>
    <property type="match status" value="1"/>
</dbReference>